<dbReference type="PANTHER" id="PTHR30606:SF9">
    <property type="entry name" value="LIPID A BIOSYNTHESIS LAUROYLTRANSFERASE"/>
    <property type="match status" value="1"/>
</dbReference>
<reference evidence="7 8" key="1">
    <citation type="submission" date="2017-02" db="EMBL/GenBank/DDBJ databases">
        <authorList>
            <person name="Peterson S.W."/>
        </authorList>
    </citation>
    <scope>NUCLEOTIDE SEQUENCE [LARGE SCALE GENOMIC DNA]</scope>
    <source>
        <strain evidence="7 8">USBA 369</strain>
    </source>
</reference>
<dbReference type="OrthoDB" id="9801955at2"/>
<evidence type="ECO:0000313" key="7">
    <source>
        <dbReference type="EMBL" id="SJZ51852.1"/>
    </source>
</evidence>
<dbReference type="GO" id="GO:0009247">
    <property type="term" value="P:glycolipid biosynthetic process"/>
    <property type="evidence" value="ECO:0007669"/>
    <property type="project" value="UniProtKB-ARBA"/>
</dbReference>
<evidence type="ECO:0000313" key="8">
    <source>
        <dbReference type="Proteomes" id="UP000190135"/>
    </source>
</evidence>
<sequence>MKIFLFRLSRRLERAKDWLIGQSLFALMALLRLVPPRVAMSIAARVGSLLGPLIPRHRVMLDNLRRAYPEKDEAWIERTARGNWREMGHMAAEYVFLDKLVDLSSIGQPDALVEVEGIPRFFEILDHKGPIVLFTAHMGCFELLPLYAAHLGLDLTVLFRPPNNRTIARRVAETRSVGSARLVPSRAGAAWALASALERGATAGMLVDQKFKRGVATRFFGRECRTNPLLPKLVRQFDCKVYPVRSVRLPGGRYRLEIEPEMALPRNAAGVVDVEASCQLLNDVVERWVREYPEQWMWFHRRWDY</sequence>
<proteinExistence type="predicted"/>
<dbReference type="NCBIfam" id="NF005120">
    <property type="entry name" value="PRK06553.1"/>
    <property type="match status" value="1"/>
</dbReference>
<organism evidence="7 8">
    <name type="scientific">Consotaella salsifontis</name>
    <dbReference type="NCBI Taxonomy" id="1365950"/>
    <lineage>
        <taxon>Bacteria</taxon>
        <taxon>Pseudomonadati</taxon>
        <taxon>Pseudomonadota</taxon>
        <taxon>Alphaproteobacteria</taxon>
        <taxon>Hyphomicrobiales</taxon>
        <taxon>Aurantimonadaceae</taxon>
        <taxon>Consotaella</taxon>
    </lineage>
</organism>
<keyword evidence="4 7" id="KW-0808">Transferase</keyword>
<evidence type="ECO:0000256" key="5">
    <source>
        <dbReference type="ARBA" id="ARBA00023136"/>
    </source>
</evidence>
<dbReference type="RefSeq" id="WP_078706454.1">
    <property type="nucleotide sequence ID" value="NZ_FUXL01000001.1"/>
</dbReference>
<protein>
    <submittedName>
        <fullName evidence="7">KDO2-lipid IV(A) lauroyltransferase</fullName>
    </submittedName>
</protein>
<name>A0A1T4LAP1_9HYPH</name>
<dbReference type="AlphaFoldDB" id="A0A1T4LAP1"/>
<keyword evidence="2" id="KW-1003">Cell membrane</keyword>
<evidence type="ECO:0000256" key="2">
    <source>
        <dbReference type="ARBA" id="ARBA00022475"/>
    </source>
</evidence>
<evidence type="ECO:0000256" key="3">
    <source>
        <dbReference type="ARBA" id="ARBA00022519"/>
    </source>
</evidence>
<accession>A0A1T4LAP1</accession>
<evidence type="ECO:0000256" key="6">
    <source>
        <dbReference type="ARBA" id="ARBA00023315"/>
    </source>
</evidence>
<keyword evidence="6" id="KW-0012">Acyltransferase</keyword>
<dbReference type="InterPro" id="IPR004960">
    <property type="entry name" value="LipA_acyltrans"/>
</dbReference>
<evidence type="ECO:0000256" key="1">
    <source>
        <dbReference type="ARBA" id="ARBA00004533"/>
    </source>
</evidence>
<evidence type="ECO:0000256" key="4">
    <source>
        <dbReference type="ARBA" id="ARBA00022679"/>
    </source>
</evidence>
<gene>
    <name evidence="7" type="ORF">SAMN05428963_101139</name>
</gene>
<keyword evidence="8" id="KW-1185">Reference proteome</keyword>
<dbReference type="Pfam" id="PF03279">
    <property type="entry name" value="Lip_A_acyltrans"/>
    <property type="match status" value="1"/>
</dbReference>
<dbReference type="Proteomes" id="UP000190135">
    <property type="component" value="Unassembled WGS sequence"/>
</dbReference>
<keyword evidence="3" id="KW-0997">Cell inner membrane</keyword>
<dbReference type="EMBL" id="FUXL01000001">
    <property type="protein sequence ID" value="SJZ51852.1"/>
    <property type="molecule type" value="Genomic_DNA"/>
</dbReference>
<keyword evidence="5" id="KW-0472">Membrane</keyword>
<comment type="subcellular location">
    <subcellularLocation>
        <location evidence="1">Cell inner membrane</location>
    </subcellularLocation>
</comment>
<dbReference type="GO" id="GO:0005886">
    <property type="term" value="C:plasma membrane"/>
    <property type="evidence" value="ECO:0007669"/>
    <property type="project" value="UniProtKB-SubCell"/>
</dbReference>
<dbReference type="CDD" id="cd07984">
    <property type="entry name" value="LPLAT_LABLAT-like"/>
    <property type="match status" value="1"/>
</dbReference>
<dbReference type="PANTHER" id="PTHR30606">
    <property type="entry name" value="LIPID A BIOSYNTHESIS LAUROYL ACYLTRANSFERASE"/>
    <property type="match status" value="1"/>
</dbReference>
<dbReference type="STRING" id="1365950.SAMN05428963_101139"/>
<dbReference type="GO" id="GO:0016746">
    <property type="term" value="F:acyltransferase activity"/>
    <property type="evidence" value="ECO:0007669"/>
    <property type="project" value="UniProtKB-KW"/>
</dbReference>